<organism evidence="3 4">
    <name type="scientific">Pyrus ussuriensis x Pyrus communis</name>
    <dbReference type="NCBI Taxonomy" id="2448454"/>
    <lineage>
        <taxon>Eukaryota</taxon>
        <taxon>Viridiplantae</taxon>
        <taxon>Streptophyta</taxon>
        <taxon>Embryophyta</taxon>
        <taxon>Tracheophyta</taxon>
        <taxon>Spermatophyta</taxon>
        <taxon>Magnoliopsida</taxon>
        <taxon>eudicotyledons</taxon>
        <taxon>Gunneridae</taxon>
        <taxon>Pentapetalae</taxon>
        <taxon>rosids</taxon>
        <taxon>fabids</taxon>
        <taxon>Rosales</taxon>
        <taxon>Rosaceae</taxon>
        <taxon>Amygdaloideae</taxon>
        <taxon>Maleae</taxon>
        <taxon>Pyrus</taxon>
    </lineage>
</organism>
<evidence type="ECO:0000313" key="3">
    <source>
        <dbReference type="EMBL" id="KAB2626655.1"/>
    </source>
</evidence>
<keyword evidence="1" id="KW-0472">Membrane</keyword>
<comment type="caution">
    <text evidence="3">The sequence shown here is derived from an EMBL/GenBank/DDBJ whole genome shotgun (WGS) entry which is preliminary data.</text>
</comment>
<dbReference type="AlphaFoldDB" id="A0A5N5HFM5"/>
<dbReference type="GO" id="GO:0004523">
    <property type="term" value="F:RNA-DNA hybrid ribonuclease activity"/>
    <property type="evidence" value="ECO:0007669"/>
    <property type="project" value="InterPro"/>
</dbReference>
<dbReference type="InterPro" id="IPR002156">
    <property type="entry name" value="RNaseH_domain"/>
</dbReference>
<dbReference type="GO" id="GO:0003676">
    <property type="term" value="F:nucleic acid binding"/>
    <property type="evidence" value="ECO:0007669"/>
    <property type="project" value="InterPro"/>
</dbReference>
<dbReference type="Pfam" id="PF13456">
    <property type="entry name" value="RVT_3"/>
    <property type="match status" value="1"/>
</dbReference>
<dbReference type="InterPro" id="IPR036397">
    <property type="entry name" value="RNaseH_sf"/>
</dbReference>
<keyword evidence="4" id="KW-1185">Reference proteome</keyword>
<dbReference type="CDD" id="cd06222">
    <property type="entry name" value="RNase_H_like"/>
    <property type="match status" value="1"/>
</dbReference>
<dbReference type="InterPro" id="IPR044730">
    <property type="entry name" value="RNase_H-like_dom_plant"/>
</dbReference>
<dbReference type="Gene3D" id="3.30.420.10">
    <property type="entry name" value="Ribonuclease H-like superfamily/Ribonuclease H"/>
    <property type="match status" value="1"/>
</dbReference>
<protein>
    <recommendedName>
        <fullName evidence="2">RNase H type-1 domain-containing protein</fullName>
    </recommendedName>
</protein>
<evidence type="ECO:0000313" key="4">
    <source>
        <dbReference type="Proteomes" id="UP000327157"/>
    </source>
</evidence>
<gene>
    <name evidence="3" type="ORF">D8674_020273</name>
</gene>
<dbReference type="SUPFAM" id="SSF53098">
    <property type="entry name" value="Ribonuclease H-like"/>
    <property type="match status" value="1"/>
</dbReference>
<reference evidence="3 4" key="3">
    <citation type="submission" date="2019-11" db="EMBL/GenBank/DDBJ databases">
        <title>A de novo genome assembly of a pear dwarfing rootstock.</title>
        <authorList>
            <person name="Wang F."/>
            <person name="Wang J."/>
            <person name="Li S."/>
            <person name="Zhang Y."/>
            <person name="Fang M."/>
            <person name="Ma L."/>
            <person name="Zhao Y."/>
            <person name="Jiang S."/>
        </authorList>
    </citation>
    <scope>NUCLEOTIDE SEQUENCE [LARGE SCALE GENOMIC DNA]</scope>
    <source>
        <strain evidence="3">S2</strain>
        <tissue evidence="3">Leaf</tissue>
    </source>
</reference>
<evidence type="ECO:0000259" key="2">
    <source>
        <dbReference type="Pfam" id="PF13456"/>
    </source>
</evidence>
<dbReference type="EMBL" id="SMOL01000157">
    <property type="protein sequence ID" value="KAB2626655.1"/>
    <property type="molecule type" value="Genomic_DNA"/>
</dbReference>
<keyword evidence="1" id="KW-0812">Transmembrane</keyword>
<feature type="domain" description="RNase H type-1" evidence="2">
    <location>
        <begin position="51"/>
        <end position="155"/>
    </location>
</feature>
<proteinExistence type="predicted"/>
<reference evidence="3 4" key="1">
    <citation type="submission" date="2019-09" db="EMBL/GenBank/DDBJ databases">
        <authorList>
            <person name="Ou C."/>
        </authorList>
    </citation>
    <scope>NUCLEOTIDE SEQUENCE [LARGE SCALE GENOMIC DNA]</scope>
    <source>
        <strain evidence="3">S2</strain>
        <tissue evidence="3">Leaf</tissue>
    </source>
</reference>
<accession>A0A5N5HFM5</accession>
<keyword evidence="1" id="KW-1133">Transmembrane helix</keyword>
<dbReference type="InterPro" id="IPR053151">
    <property type="entry name" value="RNase_H-like"/>
</dbReference>
<dbReference type="OrthoDB" id="1747175at2759"/>
<evidence type="ECO:0000256" key="1">
    <source>
        <dbReference type="SAM" id="Phobius"/>
    </source>
</evidence>
<name>A0A5N5HFM5_9ROSA</name>
<feature type="transmembrane region" description="Helical" evidence="1">
    <location>
        <begin position="170"/>
        <end position="197"/>
    </location>
</feature>
<dbReference type="PANTHER" id="PTHR47723:SF19">
    <property type="entry name" value="POLYNUCLEOTIDYL TRANSFERASE, RIBONUCLEASE H-LIKE SUPERFAMILY PROTEIN"/>
    <property type="match status" value="1"/>
</dbReference>
<sequence>MIAWAIWNCRNSKLWNDTCDSPSLFHTWVSSMSAFGSTKWSLPPTGSLNMNFDGTWNEAEKISGAGVVIRDDTGNFTLALRDGVVWAATRGFHKIVVEGDSLQIVGALTDASPNLSTIGQIMDDVKHWLPTITEEVCTHIRRQANTVAHRLARFCLSVANQCDWFDSPPLFVAALLLNDLLYVIWFFIGLSHLVSLLG</sequence>
<dbReference type="InterPro" id="IPR012337">
    <property type="entry name" value="RNaseH-like_sf"/>
</dbReference>
<reference evidence="4" key="2">
    <citation type="submission" date="2019-10" db="EMBL/GenBank/DDBJ databases">
        <title>A de novo genome assembly of a pear dwarfing rootstock.</title>
        <authorList>
            <person name="Wang F."/>
            <person name="Wang J."/>
            <person name="Li S."/>
            <person name="Zhang Y."/>
            <person name="Fang M."/>
            <person name="Ma L."/>
            <person name="Zhao Y."/>
            <person name="Jiang S."/>
        </authorList>
    </citation>
    <scope>NUCLEOTIDE SEQUENCE [LARGE SCALE GENOMIC DNA]</scope>
</reference>
<dbReference type="PANTHER" id="PTHR47723">
    <property type="entry name" value="OS05G0353850 PROTEIN"/>
    <property type="match status" value="1"/>
</dbReference>
<dbReference type="Proteomes" id="UP000327157">
    <property type="component" value="Chromosome 2"/>
</dbReference>